<proteinExistence type="predicted"/>
<keyword evidence="1" id="KW-0812">Transmembrane</keyword>
<sequence length="99" mass="10834">MLMIIFIFGLSIVVSQLICTRLPSGFLYSLLAWLCTVVTALAATVMAFFALYFAGPVAVAPNELVASSAINFTEAFLLSPFVVWFLRRKVRKQATAPEA</sequence>
<dbReference type="EMBL" id="RJJT01000022">
    <property type="protein sequence ID" value="RSB65869.1"/>
    <property type="molecule type" value="Genomic_DNA"/>
</dbReference>
<name>A0A3R9GWI7_9HYPH</name>
<keyword evidence="1" id="KW-1133">Transmembrane helix</keyword>
<evidence type="ECO:0000256" key="1">
    <source>
        <dbReference type="SAM" id="Phobius"/>
    </source>
</evidence>
<dbReference type="Proteomes" id="UP000277279">
    <property type="component" value="Unassembled WGS sequence"/>
</dbReference>
<reference evidence="2 3" key="1">
    <citation type="submission" date="2018-11" db="EMBL/GenBank/DDBJ databases">
        <authorList>
            <person name="Huo Y."/>
        </authorList>
    </citation>
    <scope>NUCLEOTIDE SEQUENCE [LARGE SCALE GENOMIC DNA]</scope>
    <source>
        <strain evidence="2 3">DSM 30132</strain>
    </source>
</reference>
<feature type="transmembrane region" description="Helical" evidence="1">
    <location>
        <begin position="65"/>
        <end position="86"/>
    </location>
</feature>
<accession>A0A3R9GWI7</accession>
<keyword evidence="1" id="KW-0472">Membrane</keyword>
<comment type="caution">
    <text evidence="2">The sequence shown here is derived from an EMBL/GenBank/DDBJ whole genome shotgun (WGS) entry which is preliminary data.</text>
</comment>
<dbReference type="AlphaFoldDB" id="A0A3R9GWI7"/>
<gene>
    <name evidence="2" type="ORF">EFD55_25840</name>
</gene>
<feature type="transmembrane region" description="Helical" evidence="1">
    <location>
        <begin position="6"/>
        <end position="23"/>
    </location>
</feature>
<feature type="transmembrane region" description="Helical" evidence="1">
    <location>
        <begin position="30"/>
        <end position="53"/>
    </location>
</feature>
<evidence type="ECO:0000313" key="2">
    <source>
        <dbReference type="EMBL" id="RSB65869.1"/>
    </source>
</evidence>
<protein>
    <submittedName>
        <fullName evidence="2">Uncharacterized protein</fullName>
    </submittedName>
</protein>
<organism evidence="2 3">
    <name type="scientific">Rhizobium pisi</name>
    <dbReference type="NCBI Taxonomy" id="574561"/>
    <lineage>
        <taxon>Bacteria</taxon>
        <taxon>Pseudomonadati</taxon>
        <taxon>Pseudomonadota</taxon>
        <taxon>Alphaproteobacteria</taxon>
        <taxon>Hyphomicrobiales</taxon>
        <taxon>Rhizobiaceae</taxon>
        <taxon>Rhizobium/Agrobacterium group</taxon>
        <taxon>Rhizobium</taxon>
    </lineage>
</organism>
<evidence type="ECO:0000313" key="3">
    <source>
        <dbReference type="Proteomes" id="UP000277279"/>
    </source>
</evidence>